<name>S8DVB2_FOMSC</name>
<evidence type="ECO:0000313" key="3">
    <source>
        <dbReference type="Proteomes" id="UP000015241"/>
    </source>
</evidence>
<dbReference type="EMBL" id="KE504213">
    <property type="protein sequence ID" value="EPS95153.1"/>
    <property type="molecule type" value="Genomic_DNA"/>
</dbReference>
<reference evidence="2 3" key="1">
    <citation type="journal article" date="2012" name="Science">
        <title>The Paleozoic origin of enzymatic lignin decomposition reconstructed from 31 fungal genomes.</title>
        <authorList>
            <person name="Floudas D."/>
            <person name="Binder M."/>
            <person name="Riley R."/>
            <person name="Barry K."/>
            <person name="Blanchette R.A."/>
            <person name="Henrissat B."/>
            <person name="Martinez A.T."/>
            <person name="Otillar R."/>
            <person name="Spatafora J.W."/>
            <person name="Yadav J.S."/>
            <person name="Aerts A."/>
            <person name="Benoit I."/>
            <person name="Boyd A."/>
            <person name="Carlson A."/>
            <person name="Copeland A."/>
            <person name="Coutinho P.M."/>
            <person name="de Vries R.P."/>
            <person name="Ferreira P."/>
            <person name="Findley K."/>
            <person name="Foster B."/>
            <person name="Gaskell J."/>
            <person name="Glotzer D."/>
            <person name="Gorecki P."/>
            <person name="Heitman J."/>
            <person name="Hesse C."/>
            <person name="Hori C."/>
            <person name="Igarashi K."/>
            <person name="Jurgens J.A."/>
            <person name="Kallen N."/>
            <person name="Kersten P."/>
            <person name="Kohler A."/>
            <person name="Kuees U."/>
            <person name="Kumar T.K.A."/>
            <person name="Kuo A."/>
            <person name="LaButti K."/>
            <person name="Larrondo L.F."/>
            <person name="Lindquist E."/>
            <person name="Ling A."/>
            <person name="Lombard V."/>
            <person name="Lucas S."/>
            <person name="Lundell T."/>
            <person name="Martin R."/>
            <person name="McLaughlin D.J."/>
            <person name="Morgenstern I."/>
            <person name="Morin E."/>
            <person name="Murat C."/>
            <person name="Nagy L.G."/>
            <person name="Nolan M."/>
            <person name="Ohm R.A."/>
            <person name="Patyshakuliyeva A."/>
            <person name="Rokas A."/>
            <person name="Ruiz-Duenas F.J."/>
            <person name="Sabat G."/>
            <person name="Salamov A."/>
            <person name="Samejima M."/>
            <person name="Schmutz J."/>
            <person name="Slot J.C."/>
            <person name="St John F."/>
            <person name="Stenlid J."/>
            <person name="Sun H."/>
            <person name="Sun S."/>
            <person name="Syed K."/>
            <person name="Tsang A."/>
            <person name="Wiebenga A."/>
            <person name="Young D."/>
            <person name="Pisabarro A."/>
            <person name="Eastwood D.C."/>
            <person name="Martin F."/>
            <person name="Cullen D."/>
            <person name="Grigoriev I.V."/>
            <person name="Hibbett D.S."/>
        </authorList>
    </citation>
    <scope>NUCLEOTIDE SEQUENCE</scope>
    <source>
        <strain evidence="3">FP-58527</strain>
    </source>
</reference>
<dbReference type="HOGENOM" id="CLU_2483397_0_0_1"/>
<evidence type="ECO:0000256" key="1">
    <source>
        <dbReference type="SAM" id="MobiDB-lite"/>
    </source>
</evidence>
<dbReference type="Proteomes" id="UP000015241">
    <property type="component" value="Unassembled WGS sequence"/>
</dbReference>
<sequence length="87" mass="9573">MDHLQDDDGDNDSLWGSPSPVYPLPLPLDNSATSWPVRGNGEQEDHTREPQWMVDNLGFTAEDASLVARYLADPPGEEAVGTCDRHP</sequence>
<proteinExistence type="predicted"/>
<dbReference type="AlphaFoldDB" id="S8DVB2"/>
<evidence type="ECO:0000313" key="2">
    <source>
        <dbReference type="EMBL" id="EPS95153.1"/>
    </source>
</evidence>
<protein>
    <submittedName>
        <fullName evidence="2">Uncharacterized protein</fullName>
    </submittedName>
</protein>
<gene>
    <name evidence="2" type="ORF">FOMPIDRAFT_1025903</name>
</gene>
<feature type="region of interest" description="Disordered" evidence="1">
    <location>
        <begin position="1"/>
        <end position="51"/>
    </location>
</feature>
<dbReference type="InParanoid" id="S8DVB2"/>
<keyword evidence="3" id="KW-1185">Reference proteome</keyword>
<organism evidence="2 3">
    <name type="scientific">Fomitopsis schrenkii</name>
    <name type="common">Brown rot fungus</name>
    <dbReference type="NCBI Taxonomy" id="2126942"/>
    <lineage>
        <taxon>Eukaryota</taxon>
        <taxon>Fungi</taxon>
        <taxon>Dikarya</taxon>
        <taxon>Basidiomycota</taxon>
        <taxon>Agaricomycotina</taxon>
        <taxon>Agaricomycetes</taxon>
        <taxon>Polyporales</taxon>
        <taxon>Fomitopsis</taxon>
    </lineage>
</organism>
<accession>S8DVB2</accession>